<dbReference type="HOGENOM" id="CLU_670812_0_0_1"/>
<dbReference type="Proteomes" id="UP000011761">
    <property type="component" value="Unassembled WGS sequence"/>
</dbReference>
<reference evidence="2 3" key="1">
    <citation type="journal article" date="2012" name="PLoS Pathog.">
        <title>Diverse lifestyles and strategies of plant pathogenesis encoded in the genomes of eighteen Dothideomycetes fungi.</title>
        <authorList>
            <person name="Ohm R.A."/>
            <person name="Feau N."/>
            <person name="Henrissat B."/>
            <person name="Schoch C.L."/>
            <person name="Horwitz B.A."/>
            <person name="Barry K.W."/>
            <person name="Condon B.J."/>
            <person name="Copeland A.C."/>
            <person name="Dhillon B."/>
            <person name="Glaser F."/>
            <person name="Hesse C.N."/>
            <person name="Kosti I."/>
            <person name="LaButti K."/>
            <person name="Lindquist E.A."/>
            <person name="Lucas S."/>
            <person name="Salamov A.A."/>
            <person name="Bradshaw R.E."/>
            <person name="Ciuffetti L."/>
            <person name="Hamelin R.C."/>
            <person name="Kema G.H.J."/>
            <person name="Lawrence C."/>
            <person name="Scott J.A."/>
            <person name="Spatafora J.W."/>
            <person name="Turgeon B.G."/>
            <person name="de Wit P.J.G.M."/>
            <person name="Zhong S."/>
            <person name="Goodwin S.B."/>
            <person name="Grigoriev I.V."/>
        </authorList>
    </citation>
    <scope>NUCLEOTIDE SEQUENCE [LARGE SCALE GENOMIC DNA]</scope>
    <source>
        <strain evidence="2 3">UAMH 10762</strain>
    </source>
</reference>
<dbReference type="KEGG" id="bcom:BAUCODRAFT_135109"/>
<sequence length="410" mass="44475">MSAATMCDSCNRVHDLNGSQDSARIENSSHDLKATFRKMAVDPGPACVLRNVFECGTSRVVGVLCTQPTTPASMYFSISDELHGASLVTERRGGRGLSTNTSRRILAAAAIASVLQGADTDERFTRAERVRSKRAVVDAGADEVCFLQATDRSSFKKLLEKLLKDVRSVDLTGVGALFSNNIVAFAVWAADRTCILFFFFCGSVGIRISIISRPHLGAVYSAPSPLRMGGFLTRPPRPRLATMTDIEVDFGPMIDIEEESAALHLRLDCLHQRSKSSPALSSLPALSKGEDMPSARSSPPAERLRPFAATSLATLCAWLAGSRSKSSDDNSKSLCGSGGQPQVLPKEEDEDNNNDENDDKENDDYRGRCAVRRKRVCKLERDQGHDGAKQRAAVLVRTYLRPSDAASMDG</sequence>
<evidence type="ECO:0000313" key="2">
    <source>
        <dbReference type="EMBL" id="EMC90895.1"/>
    </source>
</evidence>
<name>M2MXB4_BAUPA</name>
<protein>
    <submittedName>
        <fullName evidence="2">Uncharacterized protein</fullName>
    </submittedName>
</protein>
<gene>
    <name evidence="2" type="ORF">BAUCODRAFT_135109</name>
</gene>
<dbReference type="RefSeq" id="XP_007681838.1">
    <property type="nucleotide sequence ID" value="XM_007683648.1"/>
</dbReference>
<accession>M2MXB4</accession>
<proteinExistence type="predicted"/>
<evidence type="ECO:0000313" key="3">
    <source>
        <dbReference type="Proteomes" id="UP000011761"/>
    </source>
</evidence>
<keyword evidence="3" id="KW-1185">Reference proteome</keyword>
<dbReference type="GeneID" id="19108295"/>
<feature type="compositionally biased region" description="Acidic residues" evidence="1">
    <location>
        <begin position="347"/>
        <end position="362"/>
    </location>
</feature>
<evidence type="ECO:0000256" key="1">
    <source>
        <dbReference type="SAM" id="MobiDB-lite"/>
    </source>
</evidence>
<dbReference type="EMBL" id="KB445565">
    <property type="protein sequence ID" value="EMC90895.1"/>
    <property type="molecule type" value="Genomic_DNA"/>
</dbReference>
<dbReference type="AlphaFoldDB" id="M2MXB4"/>
<feature type="compositionally biased region" description="Low complexity" evidence="1">
    <location>
        <begin position="277"/>
        <end position="287"/>
    </location>
</feature>
<feature type="region of interest" description="Disordered" evidence="1">
    <location>
        <begin position="323"/>
        <end position="367"/>
    </location>
</feature>
<organism evidence="2 3">
    <name type="scientific">Baudoinia panamericana (strain UAMH 10762)</name>
    <name type="common">Angels' share fungus</name>
    <name type="synonym">Baudoinia compniacensis (strain UAMH 10762)</name>
    <dbReference type="NCBI Taxonomy" id="717646"/>
    <lineage>
        <taxon>Eukaryota</taxon>
        <taxon>Fungi</taxon>
        <taxon>Dikarya</taxon>
        <taxon>Ascomycota</taxon>
        <taxon>Pezizomycotina</taxon>
        <taxon>Dothideomycetes</taxon>
        <taxon>Dothideomycetidae</taxon>
        <taxon>Mycosphaerellales</taxon>
        <taxon>Teratosphaeriaceae</taxon>
        <taxon>Baudoinia</taxon>
    </lineage>
</organism>
<feature type="region of interest" description="Disordered" evidence="1">
    <location>
        <begin position="277"/>
        <end position="303"/>
    </location>
</feature>